<evidence type="ECO:0000313" key="3">
    <source>
        <dbReference type="EMBL" id="CAH0516965.1"/>
    </source>
</evidence>
<dbReference type="Proteomes" id="UP001158986">
    <property type="component" value="Unassembled WGS sequence"/>
</dbReference>
<dbReference type="CDD" id="cd00065">
    <property type="entry name" value="FYVE_like_SF"/>
    <property type="match status" value="1"/>
</dbReference>
<reference evidence="2 4" key="1">
    <citation type="submission" date="2021-11" db="EMBL/GenBank/DDBJ databases">
        <authorList>
            <person name="Islam A."/>
            <person name="Islam S."/>
            <person name="Flora M.S."/>
            <person name="Rahman M."/>
            <person name="Ziaur R.M."/>
            <person name="Epstein J.H."/>
            <person name="Hassan M."/>
            <person name="Klassen M."/>
            <person name="Woodard K."/>
            <person name="Webb A."/>
            <person name="Webby R.J."/>
            <person name="El Zowalaty M.E."/>
        </authorList>
    </citation>
    <scope>NUCLEOTIDE SEQUENCE</scope>
    <source>
        <strain evidence="3">Pbs1</strain>
        <strain evidence="2">Pbs3</strain>
    </source>
</reference>
<dbReference type="EMBL" id="CAKLCB010000218">
    <property type="protein sequence ID" value="CAH0516965.1"/>
    <property type="molecule type" value="Genomic_DNA"/>
</dbReference>
<dbReference type="InterPro" id="IPR011011">
    <property type="entry name" value="Znf_FYVE_PHD"/>
</dbReference>
<feature type="region of interest" description="Disordered" evidence="1">
    <location>
        <begin position="245"/>
        <end position="270"/>
    </location>
</feature>
<protein>
    <recommendedName>
        <fullName evidence="6">Fibronectin type-III domain-containing protein</fullName>
    </recommendedName>
</protein>
<evidence type="ECO:0000313" key="4">
    <source>
        <dbReference type="Proteomes" id="UP001158986"/>
    </source>
</evidence>
<sequence length="435" mass="48680">MGVQVFSLEGILDAVPGLQTLYKATCPFMYFRNEANDAVESLATHDVFLSEIPFELEEEKTWRKYPTFPHPPLLVAVGTCDAVVVRWRSFETLLWPVERFVLQRYPGRENKPQWSTLLDKNTSEFVDLDVQCGRRYGYRIQALSRDNAASAFEYQWTKLDRVKIDSRTLCRLSTTLLDSAETFKLEGLRSLWLIVACFLTVYGIMRASVVGVQGTESRSSRLKRIKKSSEGATFVVNTSVLPRQSSVSMSSTSPSMAVVPGQRGSMVDASPSIPTDTTGGLMRGHSSIDSMVPLESAHTSSPSTFRPMSRSIGVVDEIATGCEHCGKRFGLFRRRHICDICHSVSLCRKCGYQATVDSFANAGTDTQTNFWIGNDRASTGCRGMDRGRSSLGQQHQKKLKIRTICRNCCDEVYRYSTHASVRPSYILPEIPAQRL</sequence>
<comment type="caution">
    <text evidence="2">The sequence shown here is derived from an EMBL/GenBank/DDBJ whole genome shotgun (WGS) entry which is preliminary data.</text>
</comment>
<evidence type="ECO:0000256" key="1">
    <source>
        <dbReference type="SAM" id="MobiDB-lite"/>
    </source>
</evidence>
<gene>
    <name evidence="3" type="ORF">PBS001_LOCUS3599</name>
    <name evidence="2" type="ORF">PBS003_LOCUS6484</name>
</gene>
<organism evidence="2 5">
    <name type="scientific">Peronospora belbahrii</name>
    <dbReference type="NCBI Taxonomy" id="622444"/>
    <lineage>
        <taxon>Eukaryota</taxon>
        <taxon>Sar</taxon>
        <taxon>Stramenopiles</taxon>
        <taxon>Oomycota</taxon>
        <taxon>Peronosporomycetes</taxon>
        <taxon>Peronosporales</taxon>
        <taxon>Peronosporaceae</taxon>
        <taxon>Peronospora</taxon>
    </lineage>
</organism>
<dbReference type="EMBL" id="CAKKTJ010000321">
    <property type="protein sequence ID" value="CAH0479853.1"/>
    <property type="molecule type" value="Genomic_DNA"/>
</dbReference>
<keyword evidence="4" id="KW-1185">Reference proteome</keyword>
<evidence type="ECO:0000313" key="5">
    <source>
        <dbReference type="Proteomes" id="UP001160483"/>
    </source>
</evidence>
<feature type="compositionally biased region" description="Low complexity" evidence="1">
    <location>
        <begin position="245"/>
        <end position="260"/>
    </location>
</feature>
<dbReference type="SUPFAM" id="SSF49265">
    <property type="entry name" value="Fibronectin type III"/>
    <property type="match status" value="1"/>
</dbReference>
<evidence type="ECO:0000313" key="2">
    <source>
        <dbReference type="EMBL" id="CAH0479853.1"/>
    </source>
</evidence>
<dbReference type="SUPFAM" id="SSF57903">
    <property type="entry name" value="FYVE/PHD zinc finger"/>
    <property type="match status" value="1"/>
</dbReference>
<proteinExistence type="predicted"/>
<dbReference type="InterPro" id="IPR036116">
    <property type="entry name" value="FN3_sf"/>
</dbReference>
<name>A0AAU9L3W4_9STRA</name>
<accession>A0AAU9L3W4</accession>
<dbReference type="AlphaFoldDB" id="A0AAU9L3W4"/>
<dbReference type="Proteomes" id="UP001160483">
    <property type="component" value="Unassembled WGS sequence"/>
</dbReference>
<evidence type="ECO:0008006" key="6">
    <source>
        <dbReference type="Google" id="ProtNLM"/>
    </source>
</evidence>